<accession>A0ACD5UN53</accession>
<reference evidence="1" key="1">
    <citation type="submission" date="2021-05" db="EMBL/GenBank/DDBJ databases">
        <authorList>
            <person name="Scholz U."/>
            <person name="Mascher M."/>
            <person name="Fiebig A."/>
        </authorList>
    </citation>
    <scope>NUCLEOTIDE SEQUENCE [LARGE SCALE GENOMIC DNA]</scope>
</reference>
<keyword evidence="2" id="KW-1185">Reference proteome</keyword>
<proteinExistence type="predicted"/>
<organism evidence="1 2">
    <name type="scientific">Avena sativa</name>
    <name type="common">Oat</name>
    <dbReference type="NCBI Taxonomy" id="4498"/>
    <lineage>
        <taxon>Eukaryota</taxon>
        <taxon>Viridiplantae</taxon>
        <taxon>Streptophyta</taxon>
        <taxon>Embryophyta</taxon>
        <taxon>Tracheophyta</taxon>
        <taxon>Spermatophyta</taxon>
        <taxon>Magnoliopsida</taxon>
        <taxon>Liliopsida</taxon>
        <taxon>Poales</taxon>
        <taxon>Poaceae</taxon>
        <taxon>BOP clade</taxon>
        <taxon>Pooideae</taxon>
        <taxon>Poodae</taxon>
        <taxon>Poeae</taxon>
        <taxon>Poeae Chloroplast Group 1 (Aveneae type)</taxon>
        <taxon>Aveninae</taxon>
        <taxon>Avena</taxon>
    </lineage>
</organism>
<reference evidence="1" key="2">
    <citation type="submission" date="2025-09" db="UniProtKB">
        <authorList>
            <consortium name="EnsemblPlants"/>
        </authorList>
    </citation>
    <scope>IDENTIFICATION</scope>
</reference>
<evidence type="ECO:0000313" key="2">
    <source>
        <dbReference type="Proteomes" id="UP001732700"/>
    </source>
</evidence>
<name>A0ACD5UN53_AVESA</name>
<dbReference type="Proteomes" id="UP001732700">
    <property type="component" value="Chromosome 2C"/>
</dbReference>
<evidence type="ECO:0000313" key="1">
    <source>
        <dbReference type="EnsemblPlants" id="AVESA.00010b.r2.2CG0292130.1.CDS"/>
    </source>
</evidence>
<dbReference type="EnsemblPlants" id="AVESA.00010b.r2.2CG0292130.1">
    <property type="protein sequence ID" value="AVESA.00010b.r2.2CG0292130.1.CDS"/>
    <property type="gene ID" value="AVESA.00010b.r2.2CG0292130"/>
</dbReference>
<sequence length="740" mass="81432">MSASPPPAPATDDARAEEEEILLRLPPDDPGCLFRASVVCKAWRSLLTMASSNFGRRYRELHRIPPLLGFFQNHDTVRVWFEPSSPTSPFLPMHPDHRELFVLDCRHGRVLLRTPINEEREPAESLIVWDPVGRRQWEFPAPEFAAKILYDNAVVLCAADGCNHLDCHGGPFLVVYMGTEYSFANASVFSSETRAWSPVASCIPDEPNLELGGFQPKALVGNVLYFNCILGSIILRFDYIRLELSIIHGPGINMPETPTSFIMKTEEGVLGCVIVQESSLRLWSMDTAPDGSVAWTQDRDIELGMPLTRTNVIGFADGIGVFYLRTDSGIFTVDFNSGRVMNTHPIVGFNAIPYTSFYTPDQVRAITPPATMASSSENVEAAQDEEGDRWEEVGNGEEEGGQQEEQASQELFINGSKAFEDRKFVSSVDFLCRSLELRVAHHGKLSPKCSDTYYRYGWALLRKAQARVTSSSLYSMMIDLDLAWKMLHVARVILEKSPGSTREKVKVFVALAKVSMQREDIEYSFIACFKALAILEYLAQPYYHHIINLNKQICLTFEFPKSGDAKAISLWKSRIQNLKRANEALLADEGDDASGTEVGLEESSLARDIKFVSNVLLSALEKKLEGLEQAISTPVSEASGEEYVGEYLTSSSQLSGSSDTMSTAEAIGTTGSSGTDLEAAGRGIKRASDDQIDAEPSPKRFAEGDSSNSTDGQSRNTEGDSSNSTDGQSGSTAQDGSVSE</sequence>
<protein>
    <submittedName>
        <fullName evidence="1">Uncharacterized protein</fullName>
    </submittedName>
</protein>